<feature type="domain" description="C2" evidence="9">
    <location>
        <begin position="98"/>
        <end position="253"/>
    </location>
</feature>
<evidence type="ECO:0000256" key="8">
    <source>
        <dbReference type="SAM" id="MobiDB-lite"/>
    </source>
</evidence>
<feature type="domain" description="MHD1" evidence="10">
    <location>
        <begin position="580"/>
        <end position="699"/>
    </location>
</feature>
<keyword evidence="5" id="KW-0268">Exocytosis</keyword>
<evidence type="ECO:0000256" key="5">
    <source>
        <dbReference type="ARBA" id="ARBA00022483"/>
    </source>
</evidence>
<dbReference type="InterPro" id="IPR000008">
    <property type="entry name" value="C2_dom"/>
</dbReference>
<dbReference type="InterPro" id="IPR014770">
    <property type="entry name" value="Munc13_1"/>
</dbReference>
<dbReference type="Proteomes" id="UP001642483">
    <property type="component" value="Unassembled WGS sequence"/>
</dbReference>
<name>A0ABP0G7E8_CLALP</name>
<dbReference type="Gene3D" id="1.20.58.1100">
    <property type="match status" value="1"/>
</dbReference>
<evidence type="ECO:0000259" key="10">
    <source>
        <dbReference type="PROSITE" id="PS51258"/>
    </source>
</evidence>
<dbReference type="Pfam" id="PF06292">
    <property type="entry name" value="MUN"/>
    <property type="match status" value="1"/>
</dbReference>
<evidence type="ECO:0000256" key="2">
    <source>
        <dbReference type="ARBA" id="ARBA00004496"/>
    </source>
</evidence>
<dbReference type="PROSITE" id="PS51259">
    <property type="entry name" value="MHD2"/>
    <property type="match status" value="1"/>
</dbReference>
<evidence type="ECO:0000313" key="12">
    <source>
        <dbReference type="EMBL" id="CAK8687755.1"/>
    </source>
</evidence>
<accession>A0ABP0G7E8</accession>
<keyword evidence="6" id="KW-0963">Cytoplasm</keyword>
<evidence type="ECO:0000256" key="6">
    <source>
        <dbReference type="ARBA" id="ARBA00022490"/>
    </source>
</evidence>
<evidence type="ECO:0000256" key="3">
    <source>
        <dbReference type="ARBA" id="ARBA00004603"/>
    </source>
</evidence>
<evidence type="ECO:0000256" key="7">
    <source>
        <dbReference type="ARBA" id="ARBA00022753"/>
    </source>
</evidence>
<feature type="domain" description="C2" evidence="9">
    <location>
        <begin position="960"/>
        <end position="1087"/>
    </location>
</feature>
<dbReference type="SUPFAM" id="SSF49562">
    <property type="entry name" value="C2 domain (Calcium/lipid-binding domain, CaLB)"/>
    <property type="match status" value="2"/>
</dbReference>
<feature type="domain" description="MHD2" evidence="11">
    <location>
        <begin position="834"/>
        <end position="944"/>
    </location>
</feature>
<evidence type="ECO:0000256" key="1">
    <source>
        <dbReference type="ARBA" id="ARBA00004172"/>
    </source>
</evidence>
<dbReference type="EMBL" id="CAWYQH010000106">
    <property type="protein sequence ID" value="CAK8687755.1"/>
    <property type="molecule type" value="Genomic_DNA"/>
</dbReference>
<comment type="caution">
    <text evidence="12">The sequence shown here is derived from an EMBL/GenBank/DDBJ whole genome shotgun (WGS) entry which is preliminary data.</text>
</comment>
<reference evidence="12 13" key="1">
    <citation type="submission" date="2024-02" db="EMBL/GenBank/DDBJ databases">
        <authorList>
            <person name="Daric V."/>
            <person name="Darras S."/>
        </authorList>
    </citation>
    <scope>NUCLEOTIDE SEQUENCE [LARGE SCALE GENOMIC DNA]</scope>
</reference>
<comment type="similarity">
    <text evidence="4">Belongs to the unc-13 family.</text>
</comment>
<evidence type="ECO:0000259" key="11">
    <source>
        <dbReference type="PROSITE" id="PS51259"/>
    </source>
</evidence>
<dbReference type="InterPro" id="IPR014772">
    <property type="entry name" value="Munc13_dom-2"/>
</dbReference>
<dbReference type="PANTHER" id="PTHR45999">
    <property type="entry name" value="UNC-13-4A, ISOFORM B"/>
    <property type="match status" value="1"/>
</dbReference>
<dbReference type="Pfam" id="PF00168">
    <property type="entry name" value="C2"/>
    <property type="match status" value="2"/>
</dbReference>
<feature type="region of interest" description="Disordered" evidence="8">
    <location>
        <begin position="1"/>
        <end position="37"/>
    </location>
</feature>
<proteinExistence type="inferred from homology"/>
<dbReference type="Gene3D" id="1.10.357.50">
    <property type="match status" value="1"/>
</dbReference>
<protein>
    <submittedName>
        <fullName evidence="12">Uncharacterized protein</fullName>
    </submittedName>
</protein>
<evidence type="ECO:0000313" key="13">
    <source>
        <dbReference type="Proteomes" id="UP001642483"/>
    </source>
</evidence>
<dbReference type="InterPro" id="IPR052095">
    <property type="entry name" value="UNC-13_domain"/>
</dbReference>
<dbReference type="Gene3D" id="2.60.40.150">
    <property type="entry name" value="C2 domain"/>
    <property type="match status" value="2"/>
</dbReference>
<evidence type="ECO:0000256" key="4">
    <source>
        <dbReference type="ARBA" id="ARBA00005823"/>
    </source>
</evidence>
<dbReference type="InterPro" id="IPR010439">
    <property type="entry name" value="MUN_dom"/>
</dbReference>
<keyword evidence="7" id="KW-0967">Endosome</keyword>
<evidence type="ECO:0000259" key="9">
    <source>
        <dbReference type="PROSITE" id="PS50004"/>
    </source>
</evidence>
<sequence>MTSQEAKSNLESEHTKLQHGRQRGQKSAFRRRRKDKMAEEENYASLMKKIGNSKNYRSQVYQSSLDVILNRIESQAKDLPERTLLLYAKNLFKISDNQHEGLVNKICEKTLSNRCVLEVVVEKAENLAIKDVDGSSDPYCLLSVVSNGQFQTFKPNKHDVIKQTSVATSNLNPEWKESFELEIHRDDIKDRYLQVQVWDSDETEKKVKGMKGVGRYVTEIAQSVTLRSEKDDFLGFNSIPLSSVPASGVETWLKLRTSHSLQNVSGRIKLKLNLSVRKDKPHQALDYSDDVIYAGLLREIVREHFNNRSQGADKKAKHWDGKLSPSAKILLHEFEKQHYMHPLSAAVMRWEVYTEAHLENTPGLESVFLESLLVELDSKSSTPLGPAPTFSVDSLQESFASFIKSECKKIEDHRRLFSLKQENYVIYLGSQLLLFKKLHGMGLYRMVRIVNPNLLPEVNYAVTVALRGGTEVHYVTIHNDMMLEIAEDQQEENDDFGGREVKHLIKVVERLHKDILLAKAVYHGVFYKVLNIDYLSVVCDVIGKVLSRDVDKTMSEVNKHISRVKDPNEVDTERRSSSLFHLYVKIREIIEASGGKISLSSSSTSQYQDWFRPALLRWLQMSRNRTRRLMTKAVELDSVTRLDDIVKHTSSAVDTIGCLTGVVTFWSNLQWPDPVDAYTIALRLTDDMASSIESYADLIHRKLSSVGFFDDEGQFDVTEELCLALNNLQYVKSFLDDLPDKMGFAEMARFVGQHPEGPGEERVTETFSSLMKSAQIGMRKKINSVTSQVGAKMKPDVLKYLRAFAQEVTQSGSGAGFHENSDGGMRRDLGKKADHAIRDLMSYLDNNIRMLRDWLCEPNFRRILEVLWKVSLSSLRSISLEEFAEGKPQFYYQCRHVLNHHFFDFFHADGDGISEAALQSTSFKCLESELKMRCARTQDLIRLFYMQLFDQQSLMTSNPVYGYLNVHAYFDQSKDEIHLDVISANKLLPLDLNGLSDPFVQIRLVPRMLFKKENSQQTLVVKKTLDPIFKDESFVFSVQPSLAALEGTMLCFSVLDHDVISANDLEGEAVLPLNMLDGMTDATDKGKPRRVFALPLTLPVKYGRTKGKMNGNNNFNLTSVDGANPLGNFSKENLNDYDLDYESSYVISPLLLLEGRTSYDKDADEFCRMRKKQENAVEEDKIVNMDV</sequence>
<organism evidence="12 13">
    <name type="scientific">Clavelina lepadiformis</name>
    <name type="common">Light-bulb sea squirt</name>
    <name type="synonym">Ascidia lepadiformis</name>
    <dbReference type="NCBI Taxonomy" id="159417"/>
    <lineage>
        <taxon>Eukaryota</taxon>
        <taxon>Metazoa</taxon>
        <taxon>Chordata</taxon>
        <taxon>Tunicata</taxon>
        <taxon>Ascidiacea</taxon>
        <taxon>Aplousobranchia</taxon>
        <taxon>Clavelinidae</taxon>
        <taxon>Clavelina</taxon>
    </lineage>
</organism>
<dbReference type="PROSITE" id="PS51258">
    <property type="entry name" value="MHD1"/>
    <property type="match status" value="1"/>
</dbReference>
<keyword evidence="13" id="KW-1185">Reference proteome</keyword>
<dbReference type="InterPro" id="IPR035892">
    <property type="entry name" value="C2_domain_sf"/>
</dbReference>
<feature type="compositionally biased region" description="Basic residues" evidence="8">
    <location>
        <begin position="17"/>
        <end position="35"/>
    </location>
</feature>
<dbReference type="PANTHER" id="PTHR45999:SF4">
    <property type="entry name" value="UNC-13-4A, ISOFORM B"/>
    <property type="match status" value="1"/>
</dbReference>
<gene>
    <name evidence="12" type="ORF">CVLEPA_LOCUS19820</name>
</gene>
<dbReference type="PROSITE" id="PS50004">
    <property type="entry name" value="C2"/>
    <property type="match status" value="2"/>
</dbReference>
<comment type="subcellular location">
    <subcellularLocation>
        <location evidence="2">Cytoplasm</location>
    </subcellularLocation>
    <subcellularLocation>
        <location evidence="3">Late endosome</location>
    </subcellularLocation>
    <subcellularLocation>
        <location evidence="1">Recycling endosome</location>
    </subcellularLocation>
</comment>
<dbReference type="SMART" id="SM00239">
    <property type="entry name" value="C2"/>
    <property type="match status" value="2"/>
</dbReference>